<comment type="caution">
    <text evidence="20">The sequence shown here is derived from an EMBL/GenBank/DDBJ whole genome shotgun (WGS) entry which is preliminary data.</text>
</comment>
<evidence type="ECO:0000256" key="6">
    <source>
        <dbReference type="ARBA" id="ARBA00022525"/>
    </source>
</evidence>
<feature type="domain" description="TGF-beta family profile" evidence="19">
    <location>
        <begin position="93"/>
        <end position="218"/>
    </location>
</feature>
<evidence type="ECO:0000313" key="20">
    <source>
        <dbReference type="EMBL" id="ETE67324.1"/>
    </source>
</evidence>
<evidence type="ECO:0000256" key="4">
    <source>
        <dbReference type="ARBA" id="ARBA00009832"/>
    </source>
</evidence>
<feature type="region of interest" description="Disordered" evidence="17">
    <location>
        <begin position="22"/>
        <end position="43"/>
    </location>
</feature>
<dbReference type="InterPro" id="IPR001839">
    <property type="entry name" value="TGF-b_C"/>
</dbReference>
<keyword evidence="16" id="KW-0175">Coiled coil</keyword>
<feature type="compositionally biased region" description="Basic and acidic residues" evidence="17">
    <location>
        <begin position="27"/>
        <end position="43"/>
    </location>
</feature>
<dbReference type="GO" id="GO:0030971">
    <property type="term" value="F:receptor tyrosine kinase binding"/>
    <property type="evidence" value="ECO:0007669"/>
    <property type="project" value="InterPro"/>
</dbReference>
<dbReference type="GO" id="GO:0030116">
    <property type="term" value="F:glial cell-derived neurotrophic factor receptor binding"/>
    <property type="evidence" value="ECO:0007669"/>
    <property type="project" value="InterPro"/>
</dbReference>
<dbReference type="Pfam" id="PF05478">
    <property type="entry name" value="Prominin"/>
    <property type="match status" value="2"/>
</dbReference>
<proteinExistence type="inferred from homology"/>
<dbReference type="OrthoDB" id="9950038at2759"/>
<keyword evidence="10" id="KW-1133">Transmembrane helix</keyword>
<comment type="similarity">
    <text evidence="3">Belongs to the prominin family.</text>
</comment>
<dbReference type="PANTHER" id="PTHR12173">
    <property type="entry name" value="GDNF SUBFAMILY OF TGF-BETA FAMILY"/>
    <property type="match status" value="1"/>
</dbReference>
<evidence type="ECO:0000256" key="8">
    <source>
        <dbReference type="ARBA" id="ARBA00022692"/>
    </source>
</evidence>
<dbReference type="InterPro" id="IPR043401">
    <property type="entry name" value="GDNF_fam"/>
</dbReference>
<feature type="compositionally biased region" description="Basic and acidic residues" evidence="17">
    <location>
        <begin position="86"/>
        <end position="98"/>
    </location>
</feature>
<keyword evidence="13" id="KW-1015">Disulfide bond</keyword>
<dbReference type="PROSITE" id="PS51362">
    <property type="entry name" value="TGF_BETA_2"/>
    <property type="match status" value="1"/>
</dbReference>
<evidence type="ECO:0000256" key="2">
    <source>
        <dbReference type="ARBA" id="ARBA00004613"/>
    </source>
</evidence>
<keyword evidence="8" id="KW-0812">Transmembrane</keyword>
<evidence type="ECO:0000256" key="7">
    <source>
        <dbReference type="ARBA" id="ARBA00022685"/>
    </source>
</evidence>
<keyword evidence="6" id="KW-0964">Secreted</keyword>
<dbReference type="EMBL" id="AZIM01001325">
    <property type="protein sequence ID" value="ETE67324.1"/>
    <property type="molecule type" value="Genomic_DNA"/>
</dbReference>
<dbReference type="GO" id="GO:0007422">
    <property type="term" value="P:peripheral nervous system development"/>
    <property type="evidence" value="ECO:0007669"/>
    <property type="project" value="TreeGrafter"/>
</dbReference>
<keyword evidence="14" id="KW-0325">Glycoprotein</keyword>
<feature type="non-terminal residue" evidence="20">
    <location>
        <position position="492"/>
    </location>
</feature>
<dbReference type="GO" id="GO:0090190">
    <property type="term" value="P:positive regulation of branching involved in ureteric bud morphogenesis"/>
    <property type="evidence" value="ECO:0007669"/>
    <property type="project" value="TreeGrafter"/>
</dbReference>
<feature type="compositionally biased region" description="Basic residues" evidence="17">
    <location>
        <begin position="108"/>
        <end position="118"/>
    </location>
</feature>
<dbReference type="AlphaFoldDB" id="V8NYI4"/>
<dbReference type="GO" id="GO:0043524">
    <property type="term" value="P:negative regulation of neuron apoptotic process"/>
    <property type="evidence" value="ECO:0007669"/>
    <property type="project" value="TreeGrafter"/>
</dbReference>
<evidence type="ECO:0000256" key="14">
    <source>
        <dbReference type="ARBA" id="ARBA00023180"/>
    </source>
</evidence>
<keyword evidence="21" id="KW-1185">Reference proteome</keyword>
<keyword evidence="11 15" id="KW-0339">Growth factor</keyword>
<evidence type="ECO:0000256" key="18">
    <source>
        <dbReference type="SAM" id="SignalP"/>
    </source>
</evidence>
<evidence type="ECO:0000313" key="21">
    <source>
        <dbReference type="Proteomes" id="UP000018936"/>
    </source>
</evidence>
<evidence type="ECO:0000259" key="19">
    <source>
        <dbReference type="PROSITE" id="PS51362"/>
    </source>
</evidence>
<dbReference type="GO" id="GO:0031528">
    <property type="term" value="C:microvillus membrane"/>
    <property type="evidence" value="ECO:0007669"/>
    <property type="project" value="UniProtKB-SubCell"/>
</dbReference>
<feature type="signal peptide" evidence="18">
    <location>
        <begin position="1"/>
        <end position="19"/>
    </location>
</feature>
<dbReference type="GO" id="GO:0048513">
    <property type="term" value="P:animal organ development"/>
    <property type="evidence" value="ECO:0007669"/>
    <property type="project" value="UniProtKB-ARBA"/>
</dbReference>
<feature type="region of interest" description="Disordered" evidence="17">
    <location>
        <begin position="86"/>
        <end position="118"/>
    </location>
</feature>
<evidence type="ECO:0000256" key="5">
    <source>
        <dbReference type="ARBA" id="ARBA00015922"/>
    </source>
</evidence>
<organism evidence="20 21">
    <name type="scientific">Ophiophagus hannah</name>
    <name type="common">King cobra</name>
    <name type="synonym">Naja hannah</name>
    <dbReference type="NCBI Taxonomy" id="8665"/>
    <lineage>
        <taxon>Eukaryota</taxon>
        <taxon>Metazoa</taxon>
        <taxon>Chordata</taxon>
        <taxon>Craniata</taxon>
        <taxon>Vertebrata</taxon>
        <taxon>Euteleostomi</taxon>
        <taxon>Lepidosauria</taxon>
        <taxon>Squamata</taxon>
        <taxon>Bifurcata</taxon>
        <taxon>Unidentata</taxon>
        <taxon>Episquamata</taxon>
        <taxon>Toxicofera</taxon>
        <taxon>Serpentes</taxon>
        <taxon>Colubroidea</taxon>
        <taxon>Elapidae</taxon>
        <taxon>Elapinae</taxon>
        <taxon>Ophiophagus</taxon>
    </lineage>
</organism>
<protein>
    <recommendedName>
        <fullName evidence="5">Glial cell line-derived neurotrophic factor</fullName>
    </recommendedName>
</protein>
<gene>
    <name evidence="20" type="primary">GDNF</name>
    <name evidence="20" type="ORF">L345_06887</name>
</gene>
<evidence type="ECO:0000256" key="13">
    <source>
        <dbReference type="ARBA" id="ARBA00023157"/>
    </source>
</evidence>
<sequence>MNLWDLVTVCLVLLNSISTFPLPAGKRPPEKARSVLGRAEEDHTTSRLLNPYAGQMDSNILVDYPSQLEDVMDFIQTTLKRLKRSPDKPLFSKRERNRQNAGRNNNSNKRKGQRAQRLKSRDCVLSEIHLNVTDLGLGYTTKEELIFRYCSGSCETAVTLYDQILNNLTQNKKLVSDKIRPQPCCRPIAYDDDVSFLDDDLSTYHILRKHSAKKCGWSPISINIQRIDQELQQVNQTGDRLQKMQQELIKNLTDLRTKINDTLKECGSPCGEISAENMIPEANFDTIPDVSDPLNLISNLTSLDLNSTVIKSLAAAVSASGEEKIQLEESYLDTSGLFPELNVKKLMNLNGSDVNLTSIYKSCEEDAPLWSTLHLDEIVSLNDTFNISKYTQNIDSTLNKIKINIGTIELLNDEQKHSLLKLSAKDGPLNVDFNSTLEQLNQNLTKQDLNILANKLEEVADTTTNDTRENLKHQANELKKIQEWINVKFPPE</sequence>
<evidence type="ECO:0000256" key="11">
    <source>
        <dbReference type="ARBA" id="ARBA00023030"/>
    </source>
</evidence>
<dbReference type="GO" id="GO:0045595">
    <property type="term" value="P:regulation of cell differentiation"/>
    <property type="evidence" value="ECO:0007669"/>
    <property type="project" value="UniProtKB-ARBA"/>
</dbReference>
<reference evidence="20 21" key="1">
    <citation type="journal article" date="2013" name="Proc. Natl. Acad. Sci. U.S.A.">
        <title>The king cobra genome reveals dynamic gene evolution and adaptation in the snake venom system.</title>
        <authorList>
            <person name="Vonk F.J."/>
            <person name="Casewell N.R."/>
            <person name="Henkel C.V."/>
            <person name="Heimberg A.M."/>
            <person name="Jansen H.J."/>
            <person name="McCleary R.J."/>
            <person name="Kerkkamp H.M."/>
            <person name="Vos R.A."/>
            <person name="Guerreiro I."/>
            <person name="Calvete J.J."/>
            <person name="Wuster W."/>
            <person name="Woods A.E."/>
            <person name="Logan J.M."/>
            <person name="Harrison R.A."/>
            <person name="Castoe T.A."/>
            <person name="de Koning A.P."/>
            <person name="Pollock D.D."/>
            <person name="Yandell M."/>
            <person name="Calderon D."/>
            <person name="Renjifo C."/>
            <person name="Currier R.B."/>
            <person name="Salgado D."/>
            <person name="Pla D."/>
            <person name="Sanz L."/>
            <person name="Hyder A.S."/>
            <person name="Ribeiro J.M."/>
            <person name="Arntzen J.W."/>
            <person name="van den Thillart G.E."/>
            <person name="Boetzer M."/>
            <person name="Pirovano W."/>
            <person name="Dirks R.P."/>
            <person name="Spaink H.P."/>
            <person name="Duboule D."/>
            <person name="McGlinn E."/>
            <person name="Kini R.M."/>
            <person name="Richardson M.K."/>
        </authorList>
    </citation>
    <scope>NUCLEOTIDE SEQUENCE</scope>
    <source>
        <tissue evidence="20">Blood</tissue>
    </source>
</reference>
<feature type="coiled-coil region" evidence="16">
    <location>
        <begin position="224"/>
        <end position="265"/>
    </location>
</feature>
<feature type="chain" id="PRO_5004771125" description="Glial cell line-derived neurotrophic factor" evidence="18">
    <location>
        <begin position="20"/>
        <end position="492"/>
    </location>
</feature>
<dbReference type="SUPFAM" id="SSF57501">
    <property type="entry name" value="Cystine-knot cytokines"/>
    <property type="match status" value="1"/>
</dbReference>
<evidence type="ECO:0000256" key="3">
    <source>
        <dbReference type="ARBA" id="ARBA00006058"/>
    </source>
</evidence>
<dbReference type="PANTHER" id="PTHR12173:SF1">
    <property type="entry name" value="GLIAL CELL LINE-DERIVED NEUROTROPHIC FACTOR"/>
    <property type="match status" value="1"/>
</dbReference>
<name>V8NYI4_OPHHA</name>
<keyword evidence="9 18" id="KW-0732">Signal</keyword>
<dbReference type="Pfam" id="PF00019">
    <property type="entry name" value="TGF_beta"/>
    <property type="match status" value="1"/>
</dbReference>
<comment type="similarity">
    <text evidence="4">Belongs to the TGF-beta family. GDNF subfamily.</text>
</comment>
<evidence type="ECO:0000256" key="1">
    <source>
        <dbReference type="ARBA" id="ARBA00004475"/>
    </source>
</evidence>
<evidence type="ECO:0000256" key="10">
    <source>
        <dbReference type="ARBA" id="ARBA00022989"/>
    </source>
</evidence>
<accession>V8NYI4</accession>
<keyword evidence="12" id="KW-0472">Membrane</keyword>
<dbReference type="FunFam" id="2.10.90.10:FF:000015">
    <property type="entry name" value="Glial cell line-derived neurotrophic factor"/>
    <property type="match status" value="1"/>
</dbReference>
<dbReference type="InterPro" id="IPR029034">
    <property type="entry name" value="Cystine-knot_cytokine"/>
</dbReference>
<evidence type="ECO:0000256" key="15">
    <source>
        <dbReference type="RuleBase" id="RU000354"/>
    </source>
</evidence>
<evidence type="ECO:0000256" key="17">
    <source>
        <dbReference type="SAM" id="MobiDB-lite"/>
    </source>
</evidence>
<evidence type="ECO:0000256" key="12">
    <source>
        <dbReference type="ARBA" id="ARBA00023136"/>
    </source>
</evidence>
<dbReference type="Gene3D" id="2.10.90.10">
    <property type="entry name" value="Cystine-knot cytokines"/>
    <property type="match status" value="1"/>
</dbReference>
<comment type="subcellular location">
    <subcellularLocation>
        <location evidence="1">Cell projection</location>
        <location evidence="1">Microvillus membrane</location>
        <topology evidence="1">Multi-pass membrane protein</topology>
    </subcellularLocation>
    <subcellularLocation>
        <location evidence="2">Secreted</location>
    </subcellularLocation>
</comment>
<dbReference type="GO" id="GO:0008083">
    <property type="term" value="F:growth factor activity"/>
    <property type="evidence" value="ECO:0007669"/>
    <property type="project" value="UniProtKB-KW"/>
</dbReference>
<dbReference type="Proteomes" id="UP000018936">
    <property type="component" value="Unassembled WGS sequence"/>
</dbReference>
<keyword evidence="7" id="KW-0165">Cleavage on pair of basic residues</keyword>
<dbReference type="GO" id="GO:0005615">
    <property type="term" value="C:extracellular space"/>
    <property type="evidence" value="ECO:0007669"/>
    <property type="project" value="TreeGrafter"/>
</dbReference>
<dbReference type="InterPro" id="IPR008795">
    <property type="entry name" value="Prominin"/>
</dbReference>
<evidence type="ECO:0000256" key="16">
    <source>
        <dbReference type="SAM" id="Coils"/>
    </source>
</evidence>
<evidence type="ECO:0000256" key="9">
    <source>
        <dbReference type="ARBA" id="ARBA00022729"/>
    </source>
</evidence>